<keyword evidence="5" id="KW-0804">Transcription</keyword>
<dbReference type="Gene3D" id="1.10.10.10">
    <property type="entry name" value="Winged helix-like DNA-binding domain superfamily/Winged helix DNA-binding domain"/>
    <property type="match status" value="1"/>
</dbReference>
<dbReference type="SUPFAM" id="SSF55073">
    <property type="entry name" value="Nucleotide cyclase"/>
    <property type="match status" value="1"/>
</dbReference>
<dbReference type="InterPro" id="IPR016032">
    <property type="entry name" value="Sig_transdc_resp-reg_C-effctor"/>
</dbReference>
<dbReference type="SUPFAM" id="SSF52540">
    <property type="entry name" value="P-loop containing nucleoside triphosphate hydrolases"/>
    <property type="match status" value="1"/>
</dbReference>
<feature type="DNA-binding region" description="OmpR/PhoB-type" evidence="6">
    <location>
        <begin position="8"/>
        <end position="117"/>
    </location>
</feature>
<dbReference type="InterPro" id="IPR027417">
    <property type="entry name" value="P-loop_NTPase"/>
</dbReference>
<evidence type="ECO:0000313" key="10">
    <source>
        <dbReference type="Proteomes" id="UP001321542"/>
    </source>
</evidence>
<feature type="region of interest" description="Disordered" evidence="7">
    <location>
        <begin position="296"/>
        <end position="323"/>
    </location>
</feature>
<dbReference type="PROSITE" id="PS51755">
    <property type="entry name" value="OMPR_PHOB"/>
    <property type="match status" value="1"/>
</dbReference>
<dbReference type="EMBL" id="AP018448">
    <property type="protein sequence ID" value="BBC29270.1"/>
    <property type="molecule type" value="Genomic_DNA"/>
</dbReference>
<dbReference type="InterPro" id="IPR051677">
    <property type="entry name" value="AfsR-DnrI-RedD_regulator"/>
</dbReference>
<feature type="domain" description="OmpR/PhoB-type" evidence="8">
    <location>
        <begin position="8"/>
        <end position="117"/>
    </location>
</feature>
<dbReference type="InterPro" id="IPR005158">
    <property type="entry name" value="BTAD"/>
</dbReference>
<dbReference type="PANTHER" id="PTHR35807:SF1">
    <property type="entry name" value="TRANSCRIPTIONAL REGULATOR REDD"/>
    <property type="match status" value="1"/>
</dbReference>
<name>A0ABN5V9C9_9ACTN</name>
<dbReference type="Gene3D" id="1.25.40.10">
    <property type="entry name" value="Tetratricopeptide repeat domain"/>
    <property type="match status" value="1"/>
</dbReference>
<reference evidence="9 10" key="1">
    <citation type="journal article" date="2010" name="ChemBioChem">
        <title>Cloning and characterization of the biosynthetic gene cluster of 16-membered macrolide antibiotic FD-891: involvement of a dual functional cytochrome P450 monooxygenase catalyzing epoxidation and hydroxylation.</title>
        <authorList>
            <person name="Kudo F."/>
            <person name="Motegi A."/>
            <person name="Mizoue K."/>
            <person name="Eguchi T."/>
        </authorList>
    </citation>
    <scope>NUCLEOTIDE SEQUENCE [LARGE SCALE GENOMIC DNA]</scope>
    <source>
        <strain evidence="9 10">A-8890</strain>
    </source>
</reference>
<accession>A0ABN5V9C9</accession>
<evidence type="ECO:0000313" key="9">
    <source>
        <dbReference type="EMBL" id="BBC29270.1"/>
    </source>
</evidence>
<dbReference type="InterPro" id="IPR001867">
    <property type="entry name" value="OmpR/PhoB-type_DNA-bd"/>
</dbReference>
<organism evidence="9 10">
    <name type="scientific">Streptomyces graminofaciens</name>
    <dbReference type="NCBI Taxonomy" id="68212"/>
    <lineage>
        <taxon>Bacteria</taxon>
        <taxon>Bacillati</taxon>
        <taxon>Actinomycetota</taxon>
        <taxon>Actinomycetes</taxon>
        <taxon>Kitasatosporales</taxon>
        <taxon>Streptomycetaceae</taxon>
        <taxon>Streptomyces</taxon>
    </lineage>
</organism>
<reference evidence="9 10" key="2">
    <citation type="journal article" date="2023" name="ChemBioChem">
        <title>Acyltransferase Domain Exchange between Two Independent Type I Polyketide Synthases in the Same Producer Strain of Macrolide Antibiotics.</title>
        <authorList>
            <person name="Kudo F."/>
            <person name="Kishikawa K."/>
            <person name="Tsuboi K."/>
            <person name="Kido T."/>
            <person name="Usui T."/>
            <person name="Hashimoto J."/>
            <person name="Shin-Ya K."/>
            <person name="Miyanaga A."/>
            <person name="Eguchi T."/>
        </authorList>
    </citation>
    <scope>NUCLEOTIDE SEQUENCE [LARGE SCALE GENOMIC DNA]</scope>
    <source>
        <strain evidence="9 10">A-8890</strain>
    </source>
</reference>
<keyword evidence="10" id="KW-1185">Reference proteome</keyword>
<evidence type="ECO:0000256" key="5">
    <source>
        <dbReference type="ARBA" id="ARBA00023163"/>
    </source>
</evidence>
<keyword evidence="3" id="KW-0805">Transcription regulation</keyword>
<gene>
    <name evidence="9" type="ORF">SGFS_005640</name>
</gene>
<evidence type="ECO:0000256" key="6">
    <source>
        <dbReference type="PROSITE-ProRule" id="PRU01091"/>
    </source>
</evidence>
<keyword evidence="2" id="KW-0902">Two-component regulatory system</keyword>
<evidence type="ECO:0000256" key="2">
    <source>
        <dbReference type="ARBA" id="ARBA00023012"/>
    </source>
</evidence>
<comment type="similarity">
    <text evidence="1">Belongs to the AfsR/DnrI/RedD regulatory family.</text>
</comment>
<dbReference type="SUPFAM" id="SSF46894">
    <property type="entry name" value="C-terminal effector domain of the bipartite response regulators"/>
    <property type="match status" value="1"/>
</dbReference>
<keyword evidence="4 6" id="KW-0238">DNA-binding</keyword>
<proteinExistence type="inferred from homology"/>
<evidence type="ECO:0000256" key="1">
    <source>
        <dbReference type="ARBA" id="ARBA00005820"/>
    </source>
</evidence>
<sequence length="1008" mass="108483">MGIFIHVAACESVGGRAGSVEFQILGPLRVLGEKGEVPIPGVQCRAVLGYLLLHPNKVVSTSALTAALWNGQEPASARKVLHNSVMRVRKALSAFSPQRQGTTVELLTRAPGYLLSVGEESIDVSRFGSLVGRGRALTAEGALNRAAASFREALDLRRGPVLDDLAEAGLSWPERTAVENACLDAFEDYAEVELRSGRPEGVLGGLQIVAAAEPQRERLLGLCMTALFRCGRQTEALRMYERRCAALQQSFGVEPGRTLQRLYHAIRTHDPALLLPASGAGWCPSDAVPSPIAVSHRTAQSAPDPSTATPLAPGHGSVTTERRQVTVLQVRADWGSPDLDEAPEAMAGRLARMHAAIQSETGRFGGTVLTRMGAHWLVAFGAAPCHSDDPYRAVLCALAVRARFTHGDAGATDPYSMDDGGVRVAVASGLALVRTGSDGGPPDVTGAVVETCARLLPFVGRNTVWVCDRTRRATEANVVHRRAQVQSVAWEAIGVQHDGHDLTAPERMVGHHSKRPLLNAAVERFLGGTGSHVLTLTGIPGVGRAQLVAELRRTIRRHHTARTPSPPVVRLPAVLDDRSLALALRECCGIDAQASQGTAQEELADTVQRTACTPEEADRIRAALRPLLESTPGSRCGTGDRAQALLTLLERLARTRRLALVVDDVEFADPRVLDLVDRLTVPSYGASALVVADACSGAWESLPDRFRTRGTTVTVPPLADGHMEALLDRLLGEANLVPFRPWKPRAQAELLAGLRRVLVTACEGSPRIAHEYVELIRDGVRSGWESPEDDIHAERLTRAVPDTLRWRSEAALDRLPAALRLTLQDAATVDDAVWADAVAAAGGRDPGEVRAELDTLVRRGFLSVPDTRIPCGHKHYVFRDAVDRHVAHARIPLPDLAEKSANLTLWIAEQAPQQRAEFLRHCAWSSGGLIPAPRDGARNEDTEAALRGRRALATLPRWTPRTLLPLVEGLRALLLYDPGADTAYPSLTVVPCPASGWRSRQSTGSPCT</sequence>
<dbReference type="SMART" id="SM01043">
    <property type="entry name" value="BTAD"/>
    <property type="match status" value="1"/>
</dbReference>
<dbReference type="Proteomes" id="UP001321542">
    <property type="component" value="Chromosome"/>
</dbReference>
<dbReference type="PANTHER" id="PTHR35807">
    <property type="entry name" value="TRANSCRIPTIONAL REGULATOR REDD-RELATED"/>
    <property type="match status" value="1"/>
</dbReference>
<dbReference type="SUPFAM" id="SSF48452">
    <property type="entry name" value="TPR-like"/>
    <property type="match status" value="1"/>
</dbReference>
<dbReference type="InterPro" id="IPR029787">
    <property type="entry name" value="Nucleotide_cyclase"/>
</dbReference>
<dbReference type="CDD" id="cd15831">
    <property type="entry name" value="BTAD"/>
    <property type="match status" value="1"/>
</dbReference>
<evidence type="ECO:0000256" key="7">
    <source>
        <dbReference type="SAM" id="MobiDB-lite"/>
    </source>
</evidence>
<evidence type="ECO:0000256" key="3">
    <source>
        <dbReference type="ARBA" id="ARBA00023015"/>
    </source>
</evidence>
<dbReference type="InterPro" id="IPR036388">
    <property type="entry name" value="WH-like_DNA-bd_sf"/>
</dbReference>
<evidence type="ECO:0000259" key="8">
    <source>
        <dbReference type="PROSITE" id="PS51755"/>
    </source>
</evidence>
<evidence type="ECO:0000256" key="4">
    <source>
        <dbReference type="ARBA" id="ARBA00023125"/>
    </source>
</evidence>
<dbReference type="Pfam" id="PF03704">
    <property type="entry name" value="BTAD"/>
    <property type="match status" value="1"/>
</dbReference>
<dbReference type="Gene3D" id="3.30.70.1230">
    <property type="entry name" value="Nucleotide cyclase"/>
    <property type="match status" value="1"/>
</dbReference>
<dbReference type="InterPro" id="IPR011990">
    <property type="entry name" value="TPR-like_helical_dom_sf"/>
</dbReference>
<protein>
    <recommendedName>
        <fullName evidence="8">OmpR/PhoB-type domain-containing protein</fullName>
    </recommendedName>
</protein>
<feature type="compositionally biased region" description="Polar residues" evidence="7">
    <location>
        <begin position="297"/>
        <end position="309"/>
    </location>
</feature>